<name>A0A6H1NPU7_9CAUD</name>
<gene>
    <name evidence="2" type="ORF">PEf771_102</name>
</gene>
<proteinExistence type="predicted"/>
<evidence type="ECO:0000313" key="3">
    <source>
        <dbReference type="Proteomes" id="UP000322060"/>
    </source>
</evidence>
<reference evidence="2 3" key="1">
    <citation type="submission" date="2019-07" db="EMBL/GenBank/DDBJ databases">
        <title>Characteristics and whole genome analysis of the Enterococcus faecalis phage PEf771.</title>
        <authorList>
            <person name="Xiang Y."/>
            <person name="Ji X."/>
            <person name="Wei Y."/>
            <person name="Song F."/>
            <person name="Li W."/>
            <person name="Yang X."/>
        </authorList>
    </citation>
    <scope>NUCLEOTIDE SEQUENCE [LARGE SCALE GENOMIC DNA]</scope>
</reference>
<evidence type="ECO:0000313" key="2">
    <source>
        <dbReference type="EMBL" id="QIZ03177.1"/>
    </source>
</evidence>
<protein>
    <submittedName>
        <fullName evidence="2">Uncharacterized protein</fullName>
    </submittedName>
</protein>
<feature type="region of interest" description="Disordered" evidence="1">
    <location>
        <begin position="48"/>
        <end position="67"/>
    </location>
</feature>
<organism evidence="2 3">
    <name type="scientific">Enterococcus phage PEf771</name>
    <dbReference type="NCBI Taxonomy" id="2601638"/>
    <lineage>
        <taxon>Viruses</taxon>
        <taxon>Duplodnaviria</taxon>
        <taxon>Heunggongvirae</taxon>
        <taxon>Uroviricota</taxon>
        <taxon>Caudoviricetes</taxon>
        <taxon>Herelleviridae</taxon>
        <taxon>Brockvirinae</taxon>
        <taxon>Schiekvirus</taxon>
        <taxon>Schiekvirus Pef771</taxon>
    </lineage>
</organism>
<keyword evidence="3" id="KW-1185">Reference proteome</keyword>
<dbReference type="Proteomes" id="UP000322060">
    <property type="component" value="Segment"/>
</dbReference>
<evidence type="ECO:0000256" key="1">
    <source>
        <dbReference type="SAM" id="MobiDB-lite"/>
    </source>
</evidence>
<dbReference type="EMBL" id="MN241318">
    <property type="protein sequence ID" value="QIZ03177.1"/>
    <property type="molecule type" value="Genomic_DNA"/>
</dbReference>
<sequence length="67" mass="7780">MRNKYSGYCYRCGTFVEKGQGHFERKNGYWRLQHADCAIKYRGTKVQGNGTRPITERGVNTYGRQEG</sequence>
<accession>A0A6H1NPU7</accession>